<proteinExistence type="inferred from homology"/>
<keyword evidence="2" id="KW-0813">Transport</keyword>
<dbReference type="PANTHER" id="PTHR43776">
    <property type="entry name" value="TRANSPORT ATP-BINDING PROTEIN"/>
    <property type="match status" value="1"/>
</dbReference>
<dbReference type="InterPro" id="IPR003593">
    <property type="entry name" value="AAA+_ATPase"/>
</dbReference>
<dbReference type="InterPro" id="IPR017871">
    <property type="entry name" value="ABC_transporter-like_CS"/>
</dbReference>
<dbReference type="PROSITE" id="PS00211">
    <property type="entry name" value="ABC_TRANSPORTER_1"/>
    <property type="match status" value="1"/>
</dbReference>
<dbReference type="NCBIfam" id="NF008453">
    <property type="entry name" value="PRK11308.1"/>
    <property type="match status" value="2"/>
</dbReference>
<protein>
    <submittedName>
        <fullName evidence="7">ABC transporter permease</fullName>
    </submittedName>
</protein>
<feature type="domain" description="ABC transporter" evidence="6">
    <location>
        <begin position="4"/>
        <end position="250"/>
    </location>
</feature>
<evidence type="ECO:0000313" key="8">
    <source>
        <dbReference type="Proteomes" id="UP000613840"/>
    </source>
</evidence>
<dbReference type="GO" id="GO:0016887">
    <property type="term" value="F:ATP hydrolysis activity"/>
    <property type="evidence" value="ECO:0007669"/>
    <property type="project" value="InterPro"/>
</dbReference>
<dbReference type="Gene3D" id="3.40.50.300">
    <property type="entry name" value="P-loop containing nucleotide triphosphate hydrolases"/>
    <property type="match status" value="2"/>
</dbReference>
<dbReference type="SMART" id="SM00382">
    <property type="entry name" value="AAA"/>
    <property type="match status" value="2"/>
</dbReference>
<comment type="similarity">
    <text evidence="1">Belongs to the ABC transporter superfamily.</text>
</comment>
<dbReference type="InterPro" id="IPR050319">
    <property type="entry name" value="ABC_transp_ATP-bind"/>
</dbReference>
<keyword evidence="3" id="KW-0547">Nucleotide-binding</keyword>
<sequence length="580" mass="62228">MSLLELSGLAVHSGSRTLIDNLDLIIEPGERVGLIGESGSGKSITCLSIMGLLPEGLQASGSVHLDGVDHDLLTLPESRLSTLRGQRMSMIFQEPMTALNPLMKVGRQVAEIMTLHGRHKQQAAREAVELLARVGIPDPAAAAEAYPHQLSGGQRQRVMLTMAMANSPDLLLADEPTTALDVTVQAQVLDLMRDEVAESGTALLFITHDLAVVSGLCARVLIMRDGVLVEEGPIDRVFNDPRHPYTRGLLAASALATDPRTGKLITVPRAGGATDSPPSPQRSDDAAQRSDDAVRRSGPATHEVLGEDGSTIFNQTEDEPAIRVRGLSRTYHRGRTSLFGPRREIRGLDSVSFDVAAGERFGIVGESGSGKSTLLRLLCGLDAPTSGAAEVAGVQLAGARERGLGRLREQAQIVFQDPHSSLDPRMRVREVIAEPLRHATQAERRTKVADLLAAVGLPAAAADRYPHQFSGGQRQRIAIARALITEPRILFADEAVSALDVSVRAQVLNLLADLVDAYALTLVFVSHDLNVIRHLCTSVAVMQSGRIVECGPTDQVYADPRHPYTRQLIGALPTLQTSII</sequence>
<evidence type="ECO:0000256" key="1">
    <source>
        <dbReference type="ARBA" id="ARBA00005417"/>
    </source>
</evidence>
<dbReference type="PANTHER" id="PTHR43776:SF7">
    <property type="entry name" value="D,D-DIPEPTIDE TRANSPORT ATP-BINDING PROTEIN DDPF-RELATED"/>
    <property type="match status" value="1"/>
</dbReference>
<reference evidence="7" key="1">
    <citation type="journal article" date="2014" name="Int. J. Syst. Evol. Microbiol.">
        <title>Complete genome sequence of Corynebacterium casei LMG S-19264T (=DSM 44701T), isolated from a smear-ripened cheese.</title>
        <authorList>
            <consortium name="US DOE Joint Genome Institute (JGI-PGF)"/>
            <person name="Walter F."/>
            <person name="Albersmeier A."/>
            <person name="Kalinowski J."/>
            <person name="Ruckert C."/>
        </authorList>
    </citation>
    <scope>NUCLEOTIDE SEQUENCE</scope>
    <source>
        <strain evidence="7">CGMCC 4.7306</strain>
    </source>
</reference>
<gene>
    <name evidence="7" type="ORF">GCM10011575_07740</name>
</gene>
<dbReference type="GO" id="GO:0005524">
    <property type="term" value="F:ATP binding"/>
    <property type="evidence" value="ECO:0007669"/>
    <property type="project" value="UniProtKB-KW"/>
</dbReference>
<keyword evidence="4" id="KW-0067">ATP-binding</keyword>
<evidence type="ECO:0000256" key="2">
    <source>
        <dbReference type="ARBA" id="ARBA00022448"/>
    </source>
</evidence>
<comment type="caution">
    <text evidence="7">The sequence shown here is derived from an EMBL/GenBank/DDBJ whole genome shotgun (WGS) entry which is preliminary data.</text>
</comment>
<evidence type="ECO:0000256" key="3">
    <source>
        <dbReference type="ARBA" id="ARBA00022741"/>
    </source>
</evidence>
<dbReference type="NCBIfam" id="NF007739">
    <property type="entry name" value="PRK10419.1"/>
    <property type="match status" value="2"/>
</dbReference>
<feature type="region of interest" description="Disordered" evidence="5">
    <location>
        <begin position="264"/>
        <end position="317"/>
    </location>
</feature>
<dbReference type="InterPro" id="IPR003439">
    <property type="entry name" value="ABC_transporter-like_ATP-bd"/>
</dbReference>
<dbReference type="InterPro" id="IPR027417">
    <property type="entry name" value="P-loop_NTPase"/>
</dbReference>
<dbReference type="Pfam" id="PF08352">
    <property type="entry name" value="oligo_HPY"/>
    <property type="match status" value="2"/>
</dbReference>
<dbReference type="Pfam" id="PF00005">
    <property type="entry name" value="ABC_tran"/>
    <property type="match status" value="2"/>
</dbReference>
<feature type="domain" description="ABC transporter" evidence="6">
    <location>
        <begin position="322"/>
        <end position="569"/>
    </location>
</feature>
<name>A0A917S1X7_9ACTN</name>
<evidence type="ECO:0000256" key="5">
    <source>
        <dbReference type="SAM" id="MobiDB-lite"/>
    </source>
</evidence>
<evidence type="ECO:0000259" key="6">
    <source>
        <dbReference type="PROSITE" id="PS50893"/>
    </source>
</evidence>
<dbReference type="AlphaFoldDB" id="A0A917S1X7"/>
<evidence type="ECO:0000313" key="7">
    <source>
        <dbReference type="EMBL" id="GGL51917.1"/>
    </source>
</evidence>
<dbReference type="RefSeq" id="WP_188893884.1">
    <property type="nucleotide sequence ID" value="NZ_BMMZ01000002.1"/>
</dbReference>
<keyword evidence="8" id="KW-1185">Reference proteome</keyword>
<dbReference type="EMBL" id="BMMZ01000002">
    <property type="protein sequence ID" value="GGL51917.1"/>
    <property type="molecule type" value="Genomic_DNA"/>
</dbReference>
<evidence type="ECO:0000256" key="4">
    <source>
        <dbReference type="ARBA" id="ARBA00022840"/>
    </source>
</evidence>
<accession>A0A917S1X7</accession>
<dbReference type="Proteomes" id="UP000613840">
    <property type="component" value="Unassembled WGS sequence"/>
</dbReference>
<dbReference type="GO" id="GO:0015833">
    <property type="term" value="P:peptide transport"/>
    <property type="evidence" value="ECO:0007669"/>
    <property type="project" value="InterPro"/>
</dbReference>
<dbReference type="InterPro" id="IPR013563">
    <property type="entry name" value="Oligopep_ABC_C"/>
</dbReference>
<dbReference type="CDD" id="cd03257">
    <property type="entry name" value="ABC_NikE_OppD_transporters"/>
    <property type="match status" value="2"/>
</dbReference>
<reference evidence="7" key="2">
    <citation type="submission" date="2020-09" db="EMBL/GenBank/DDBJ databases">
        <authorList>
            <person name="Sun Q."/>
            <person name="Zhou Y."/>
        </authorList>
    </citation>
    <scope>NUCLEOTIDE SEQUENCE</scope>
    <source>
        <strain evidence="7">CGMCC 4.7306</strain>
    </source>
</reference>
<dbReference type="GO" id="GO:0055085">
    <property type="term" value="P:transmembrane transport"/>
    <property type="evidence" value="ECO:0007669"/>
    <property type="project" value="UniProtKB-ARBA"/>
</dbReference>
<feature type="compositionally biased region" description="Basic and acidic residues" evidence="5">
    <location>
        <begin position="282"/>
        <end position="295"/>
    </location>
</feature>
<organism evidence="7 8">
    <name type="scientific">Microlunatus endophyticus</name>
    <dbReference type="NCBI Taxonomy" id="1716077"/>
    <lineage>
        <taxon>Bacteria</taxon>
        <taxon>Bacillati</taxon>
        <taxon>Actinomycetota</taxon>
        <taxon>Actinomycetes</taxon>
        <taxon>Propionibacteriales</taxon>
        <taxon>Propionibacteriaceae</taxon>
        <taxon>Microlunatus</taxon>
    </lineage>
</organism>
<dbReference type="SUPFAM" id="SSF52540">
    <property type="entry name" value="P-loop containing nucleoside triphosphate hydrolases"/>
    <property type="match status" value="2"/>
</dbReference>
<dbReference type="PROSITE" id="PS50893">
    <property type="entry name" value="ABC_TRANSPORTER_2"/>
    <property type="match status" value="2"/>
</dbReference>